<evidence type="ECO:0000313" key="2">
    <source>
        <dbReference type="EMBL" id="KOM40516.1"/>
    </source>
</evidence>
<proteinExistence type="predicted"/>
<dbReference type="Gramene" id="KOM40516">
    <property type="protein sequence ID" value="KOM40516"/>
    <property type="gene ID" value="LR48_Vigan04g071400"/>
</dbReference>
<protein>
    <submittedName>
        <fullName evidence="2">Uncharacterized protein</fullName>
    </submittedName>
</protein>
<dbReference type="Proteomes" id="UP000053144">
    <property type="component" value="Chromosome 4"/>
</dbReference>
<name>A0A0L9UCV1_PHAAN</name>
<gene>
    <name evidence="2" type="ORF">LR48_Vigan04g071400</name>
</gene>
<accession>A0A0L9UCV1</accession>
<evidence type="ECO:0000256" key="1">
    <source>
        <dbReference type="SAM" id="MobiDB-lite"/>
    </source>
</evidence>
<evidence type="ECO:0000313" key="3">
    <source>
        <dbReference type="Proteomes" id="UP000053144"/>
    </source>
</evidence>
<dbReference type="EMBL" id="CM003374">
    <property type="protein sequence ID" value="KOM40516.1"/>
    <property type="molecule type" value="Genomic_DNA"/>
</dbReference>
<dbReference type="AlphaFoldDB" id="A0A0L9UCV1"/>
<feature type="region of interest" description="Disordered" evidence="1">
    <location>
        <begin position="80"/>
        <end position="99"/>
    </location>
</feature>
<reference evidence="3" key="1">
    <citation type="journal article" date="2015" name="Proc. Natl. Acad. Sci. U.S.A.">
        <title>Genome sequencing of adzuki bean (Vigna angularis) provides insight into high starch and low fat accumulation and domestication.</title>
        <authorList>
            <person name="Yang K."/>
            <person name="Tian Z."/>
            <person name="Chen C."/>
            <person name="Luo L."/>
            <person name="Zhao B."/>
            <person name="Wang Z."/>
            <person name="Yu L."/>
            <person name="Li Y."/>
            <person name="Sun Y."/>
            <person name="Li W."/>
            <person name="Chen Y."/>
            <person name="Li Y."/>
            <person name="Zhang Y."/>
            <person name="Ai D."/>
            <person name="Zhao J."/>
            <person name="Shang C."/>
            <person name="Ma Y."/>
            <person name="Wu B."/>
            <person name="Wang M."/>
            <person name="Gao L."/>
            <person name="Sun D."/>
            <person name="Zhang P."/>
            <person name="Guo F."/>
            <person name="Wang W."/>
            <person name="Li Y."/>
            <person name="Wang J."/>
            <person name="Varshney R.K."/>
            <person name="Wang J."/>
            <person name="Ling H.Q."/>
            <person name="Wan P."/>
        </authorList>
    </citation>
    <scope>NUCLEOTIDE SEQUENCE</scope>
    <source>
        <strain evidence="3">cv. Jingnong 6</strain>
    </source>
</reference>
<organism evidence="2 3">
    <name type="scientific">Phaseolus angularis</name>
    <name type="common">Azuki bean</name>
    <name type="synonym">Vigna angularis</name>
    <dbReference type="NCBI Taxonomy" id="3914"/>
    <lineage>
        <taxon>Eukaryota</taxon>
        <taxon>Viridiplantae</taxon>
        <taxon>Streptophyta</taxon>
        <taxon>Embryophyta</taxon>
        <taxon>Tracheophyta</taxon>
        <taxon>Spermatophyta</taxon>
        <taxon>Magnoliopsida</taxon>
        <taxon>eudicotyledons</taxon>
        <taxon>Gunneridae</taxon>
        <taxon>Pentapetalae</taxon>
        <taxon>rosids</taxon>
        <taxon>fabids</taxon>
        <taxon>Fabales</taxon>
        <taxon>Fabaceae</taxon>
        <taxon>Papilionoideae</taxon>
        <taxon>50 kb inversion clade</taxon>
        <taxon>NPAAA clade</taxon>
        <taxon>indigoferoid/millettioid clade</taxon>
        <taxon>Phaseoleae</taxon>
        <taxon>Vigna</taxon>
    </lineage>
</organism>
<sequence>MFCASLGFLSSSLGFFVFILRFAPFQSIPLHHISGGSFEESASRLRSLLGRSSIRMYCTFFLLDDFKNVVEGIRGVQNARNLRRRTPPKDTRITAPKPN</sequence>